<organism evidence="2 3">
    <name type="scientific">Schizophyllum amplum</name>
    <dbReference type="NCBI Taxonomy" id="97359"/>
    <lineage>
        <taxon>Eukaryota</taxon>
        <taxon>Fungi</taxon>
        <taxon>Dikarya</taxon>
        <taxon>Basidiomycota</taxon>
        <taxon>Agaricomycotina</taxon>
        <taxon>Agaricomycetes</taxon>
        <taxon>Agaricomycetidae</taxon>
        <taxon>Agaricales</taxon>
        <taxon>Schizophyllaceae</taxon>
        <taxon>Schizophyllum</taxon>
    </lineage>
</organism>
<dbReference type="Gene3D" id="3.80.10.10">
    <property type="entry name" value="Ribonuclease Inhibitor"/>
    <property type="match status" value="1"/>
</dbReference>
<dbReference type="STRING" id="97359.A0A550BSL1"/>
<dbReference type="Proteomes" id="UP000320762">
    <property type="component" value="Unassembled WGS sequence"/>
</dbReference>
<protein>
    <recommendedName>
        <fullName evidence="4">F-box domain-containing protein</fullName>
    </recommendedName>
</protein>
<evidence type="ECO:0008006" key="4">
    <source>
        <dbReference type="Google" id="ProtNLM"/>
    </source>
</evidence>
<dbReference type="OrthoDB" id="3543113at2759"/>
<feature type="compositionally biased region" description="Acidic residues" evidence="1">
    <location>
        <begin position="482"/>
        <end position="496"/>
    </location>
</feature>
<sequence>MHRCLAISEIIALICEFVISDGSHRKCRKDLGSLARSCRTLYPQAVAALWKVLDSLRPLLRSLPADTFIRNKKKKLEYAMARHICQEELTRFIFFASLVKELSLTWVPDKTCLDALHLSLPAPILPNLRVFEWRKARSDSLGYILLFLHSRIARLVIQTSYSAHNSNVLTLLPRLRALCPAVQSFELSGALVLSLSHLRIVSDAATRWENIQSLTVPHVDDTDLMRLATFPRLQELSINDPSQHRILVSPISAPAFPSLCALSVRPQSMDYAINLLRAVPTTLQLHTFSAACYFTEKRDSWATLIVAVTQTCEWNTLCDITIRETCDYNEDDIEAEDEDAEWPFAIAFDTLVHLNVFSNLRHLSLECWGGFLVCDSELSDLARAWPLLETLSLVVARPGNRPYEATIHALVHVAQHCPVLNSLTLDFSARDLTYAEHDTRGIRQSSLTHLDVRYSLITSAPVVAAFLSAIFPKLASITSSEAEADSDDSDSDSELEESGREGKIRQKKWSQVEELLPVFRFVRTQERHEQAGDAQTDDDKASPLEDWIYDTDYSIL</sequence>
<evidence type="ECO:0000313" key="2">
    <source>
        <dbReference type="EMBL" id="TRM55540.1"/>
    </source>
</evidence>
<comment type="caution">
    <text evidence="2">The sequence shown here is derived from an EMBL/GenBank/DDBJ whole genome shotgun (WGS) entry which is preliminary data.</text>
</comment>
<accession>A0A550BSL1</accession>
<keyword evidence="3" id="KW-1185">Reference proteome</keyword>
<dbReference type="SUPFAM" id="SSF52047">
    <property type="entry name" value="RNI-like"/>
    <property type="match status" value="1"/>
</dbReference>
<feature type="region of interest" description="Disordered" evidence="1">
    <location>
        <begin position="481"/>
        <end position="507"/>
    </location>
</feature>
<evidence type="ECO:0000256" key="1">
    <source>
        <dbReference type="SAM" id="MobiDB-lite"/>
    </source>
</evidence>
<dbReference type="InterPro" id="IPR032675">
    <property type="entry name" value="LRR_dom_sf"/>
</dbReference>
<evidence type="ECO:0000313" key="3">
    <source>
        <dbReference type="Proteomes" id="UP000320762"/>
    </source>
</evidence>
<proteinExistence type="predicted"/>
<dbReference type="AlphaFoldDB" id="A0A550BSL1"/>
<gene>
    <name evidence="2" type="ORF">BD626DRAFT_468600</name>
</gene>
<name>A0A550BSL1_9AGAR</name>
<reference evidence="2 3" key="1">
    <citation type="journal article" date="2019" name="New Phytol.">
        <title>Comparative genomics reveals unique wood-decay strategies and fruiting body development in the Schizophyllaceae.</title>
        <authorList>
            <person name="Almasi E."/>
            <person name="Sahu N."/>
            <person name="Krizsan K."/>
            <person name="Balint B."/>
            <person name="Kovacs G.M."/>
            <person name="Kiss B."/>
            <person name="Cseklye J."/>
            <person name="Drula E."/>
            <person name="Henrissat B."/>
            <person name="Nagy I."/>
            <person name="Chovatia M."/>
            <person name="Adam C."/>
            <person name="LaButti K."/>
            <person name="Lipzen A."/>
            <person name="Riley R."/>
            <person name="Grigoriev I.V."/>
            <person name="Nagy L.G."/>
        </authorList>
    </citation>
    <scope>NUCLEOTIDE SEQUENCE [LARGE SCALE GENOMIC DNA]</scope>
    <source>
        <strain evidence="2 3">NL-1724</strain>
    </source>
</reference>
<dbReference type="EMBL" id="VDMD01000123">
    <property type="protein sequence ID" value="TRM55540.1"/>
    <property type="molecule type" value="Genomic_DNA"/>
</dbReference>